<evidence type="ECO:0008006" key="5">
    <source>
        <dbReference type="Google" id="ProtNLM"/>
    </source>
</evidence>
<evidence type="ECO:0000313" key="4">
    <source>
        <dbReference type="Proteomes" id="UP000688137"/>
    </source>
</evidence>
<organism evidence="3 4">
    <name type="scientific">Paramecium primaurelia</name>
    <dbReference type="NCBI Taxonomy" id="5886"/>
    <lineage>
        <taxon>Eukaryota</taxon>
        <taxon>Sar</taxon>
        <taxon>Alveolata</taxon>
        <taxon>Ciliophora</taxon>
        <taxon>Intramacronucleata</taxon>
        <taxon>Oligohymenophorea</taxon>
        <taxon>Peniculida</taxon>
        <taxon>Parameciidae</taxon>
        <taxon>Paramecium</taxon>
    </lineage>
</organism>
<feature type="transmembrane region" description="Helical" evidence="1">
    <location>
        <begin position="2619"/>
        <end position="2642"/>
    </location>
</feature>
<sequence length="2753" mass="323009">MYSFSELNTGFTILILILQTSQQLFQLDQNAQQISLNSKWYPVDQYIGTLFKYSPLCDISHIGAVQRNQTNSYLLYLGYERLSETLLFIHYVKFHPEERKIIHIVKLNLKSEIMEEEFEFDFNDYEGKWYMQYMYYDIIQRKIILGFMSKEQKIERSLSSSSFFDQEFKFILGGSLQSFENSFKQEYQLSSFPGKMKLIFLEQNDRKEFYITNLKACESNFEAIINEFYDFKSQFLQIQVDQEQENQYLIQFWVQLDDVMREIQTIQIIRMYVKYQLNKEKQIELTSFQISYLSDNQKWYYCLQFYSYNYPFIFSTDQIQDFSKIHKYEIESEFLTSWHFIQVSYQNKQINYVMKNFLLNKQQINQFEKVNQFSCQRFTVTLGQNDSDHLLNGQIQNLKYLNCPSINTSFDHCHHSCQTCFGPNSNHCWSCDETKNRLFNPQTNTCRCKLWYLDLDEVQCHGQSEFNFIETEIQLPQDNKYDEIEPIVQCAFGYFRYLDQCIQCPSASQKGSIQCINCLLFPNTWVYSGKCFEQYQQLDRNEQNTYRYISDIISPESNFYLLIDEELFACEDCEFCSKEEYLEEQGTGITYCILYPLKHMNQDTYILCLTGNLDYETFKCYSKRPVKLNYGSYRGTCNEFCGYCALRTCQYCKDSSLYFSDWQGICRVCNIEHCKYCFSYNQYDLNQVSARKSPLTKLQSNLEEDYIIGCSLCNSGYIFDFTINQCIKKNLQYPCLNAFIKQDNELICTSSSLKARIIEEAQETIGCSTFFQYCVRCVSDNFKMVQCTKCQDGYYLNFLNGICMPCSNIIEHSTKCQMLTSSYDAWKYEVMSFYNNFLPDKVPILVAGYYFIVYYIVDECQQGYINDYNECKIANDKYCLNWLIDNNGVVCKTCKSQSNYYRSSSFFNKKCQMCPYPCSICQERTQEEINLINPYFIVNEHTINQTYYCIKNFDNQQTYIHQKLGLIQPLNSNGTRYVNQIIKNFKQKQVKTSQAFTQLEMQYFIQRNIYTYQAHYSYLTDEPFINLRNYIFSLQNQILHYDGQNDIYHEKMIKIFNQSKVVIDNLNLFNEKNILNITSQYGVEVFIKNLSLISLKSQRSLIELTSITNLTISQIEINDLIIQQQPFIFINNLYQQNFKNTNLIFYDITLLNCKFINSGFLLISNYQSYIDKFVIRNLRIINCTFENSSLFTFSQKSNFNKILIINIQICQSKFIKSEFLIMPISKFIYINQITFENSNFTQGIFIQSTSSTIFSGLTFQNVNLFNSTLVFLRGYLNETNFDHLLQKIQIKKIEFQGQSPFKIIYRSDYNGQITIEDLILEQGNIIQEDSQFNLHTSSCFFDFQSLYIQITNFRGVNNLNFQLFCLINFNNIIVRNCVIQQTQQNILNQESNKLLTNKGFLFIKDFIIINLQNIQINNLYMVDSSLIYILSKYDATLNQSIIVNDFNVTNNLLIKTQLSTVPSLLYIQSEYYCNVQLTKINYENNIITYQIEDSQTIAPSLIFIYVKQSQISLKSGKFKKNQIINSRNSHIYLNSETITFQSLVVSDINTVDQDFSNIQISSKGGLGQVIGQYILIIDVIFTNMMAHQGGCLLMVLLEKSRVLIENVIIQNSISWNNMSINSFGGSFYIDATNSELDLQLKNISVTLSISKDCGGFIYFIPSQISNKIKIIDSNFINTFSQEKSLISYLCDFFLSNNTFEFKNNTIKIEEHFYDDFLVMNFQIPKSTDSGMIVVSNSKIKIDSVSITGSYSVTIFSLTFIHHLSITNVKIYKAKQFGSPFIYISNEQQYQLDRKIQSQLFLSSININNCQNMNQQMQGSFLDIILIAQITSKIKLENFQIIQNNCSNCQKGVINIKFTEYTKSINIDQLLFYQNNCGFYSCLSATPIRTYKRTQIKVDNALFISNNGSMNGTLNLQASQLNLQHIKFINNTASKGGGYYSQYYQELQTKDIYFIENKADIGGAIYLNSTKLQSSSFSQIQFLGNKGKLAIDNLQELPIYIMLSIFQTDIETITVGGQDQPNLKKFLNESFIYLPSGQKIGQYQLFSKKLNNYQNYNIQLKFYLVNNLEERILQFDNETKSCIVKQKQFIGEQQQTVKYNDLIVDFDQEDQSFIFENLTIIFDPYSLQDSYLNLQMICQIQSNNVIEYQLNVKTFPCQVGEYYYESQCLLCESSKGYYSLQPKAFYCLKIDPKMIQKNTKNQIELYPSYWRPFSKSSLISICIRKPETCLGGWETGDDSCQVGSIGGLCEECDIYNIRGFGQYYQNNNFKCQYCSNFIGKTAISILITILTLLSTYLTVNSAQLIFINFKRLKYTTVHYKIIFRQGQDQSAALIKMIVNYFQILIGIKSFQIEMYSNIIDFLNPFSNPVGSSLYSYDCFYSQQSNVPVIYINLIINLLVPIFYYLLFITIYLIVILFKKAKLSITIYFTAILYLLFYTQPQIINELGSLAAQRKISGIAYINKNVQYLYSTQTHNNWMAFCIIPLLIFEGVILPLVILFKLIKIRKQFNSDRFRKIWGYIFNDYQESSYYWEIFRIFQRQIIILTLNFNEEQIITKGCIMFVILLFYFSAVLIYKPYNVKSLNGFELDSICLCEIIIVISCLKYQTQFNQIQTIDTLLEIIFLIFFIYLVLKVSIKLLTIYYYKYNERFDNIKRFLQYQFPSFTQKKSIISRFLNSRKNERNKIQQRFLSAYANLKLLKNNSSKLSLSNNQIKQSIIQNDHTIQLSLQFTNNNDKNENGFVKTNEYSQCQDIVL</sequence>
<gene>
    <name evidence="3" type="ORF">PPRIM_AZ9-3.1.T1210001</name>
</gene>
<dbReference type="Proteomes" id="UP000688137">
    <property type="component" value="Unassembled WGS sequence"/>
</dbReference>
<keyword evidence="1" id="KW-1133">Transmembrane helix</keyword>
<feature type="transmembrane region" description="Helical" evidence="1">
    <location>
        <begin position="2329"/>
        <end position="2346"/>
    </location>
</feature>
<feature type="transmembrane region" description="Helical" evidence="1">
    <location>
        <begin position="2476"/>
        <end position="2501"/>
    </location>
</feature>
<keyword evidence="2" id="KW-0732">Signal</keyword>
<reference evidence="3" key="1">
    <citation type="submission" date="2021-01" db="EMBL/GenBank/DDBJ databases">
        <authorList>
            <consortium name="Genoscope - CEA"/>
            <person name="William W."/>
        </authorList>
    </citation>
    <scope>NUCLEOTIDE SEQUENCE</scope>
</reference>
<dbReference type="PANTHER" id="PTHR11319">
    <property type="entry name" value="G PROTEIN-COUPLED RECEPTOR-RELATED"/>
    <property type="match status" value="1"/>
</dbReference>
<evidence type="ECO:0000256" key="1">
    <source>
        <dbReference type="SAM" id="Phobius"/>
    </source>
</evidence>
<feature type="chain" id="PRO_5035819929" description="Transmembrane protein" evidence="2">
    <location>
        <begin position="23"/>
        <end position="2753"/>
    </location>
</feature>
<feature type="transmembrane region" description="Helical" evidence="1">
    <location>
        <begin position="2423"/>
        <end position="2442"/>
    </location>
</feature>
<name>A0A8S1PKR2_PARPR</name>
<evidence type="ECO:0000313" key="3">
    <source>
        <dbReference type="EMBL" id="CAD8103344.1"/>
    </source>
</evidence>
<feature type="transmembrane region" description="Helical" evidence="1">
    <location>
        <begin position="2388"/>
        <end position="2416"/>
    </location>
</feature>
<feature type="signal peptide" evidence="2">
    <location>
        <begin position="1"/>
        <end position="22"/>
    </location>
</feature>
<dbReference type="OMA" id="FCSKEEY"/>
<protein>
    <recommendedName>
        <fullName evidence="5">Transmembrane protein</fullName>
    </recommendedName>
</protein>
<feature type="transmembrane region" description="Helical" evidence="1">
    <location>
        <begin position="2552"/>
        <end position="2573"/>
    </location>
</feature>
<proteinExistence type="predicted"/>
<dbReference type="CDD" id="cd00064">
    <property type="entry name" value="FU"/>
    <property type="match status" value="1"/>
</dbReference>
<dbReference type="EMBL" id="CAJJDM010000124">
    <property type="protein sequence ID" value="CAD8103344.1"/>
    <property type="molecule type" value="Genomic_DNA"/>
</dbReference>
<feature type="transmembrane region" description="Helical" evidence="1">
    <location>
        <begin position="2281"/>
        <end position="2308"/>
    </location>
</feature>
<keyword evidence="4" id="KW-1185">Reference proteome</keyword>
<evidence type="ECO:0000256" key="2">
    <source>
        <dbReference type="SAM" id="SignalP"/>
    </source>
</evidence>
<keyword evidence="1" id="KW-0472">Membrane</keyword>
<accession>A0A8S1PKR2</accession>
<dbReference type="InterPro" id="IPR006212">
    <property type="entry name" value="Furin_repeat"/>
</dbReference>
<keyword evidence="1" id="KW-0812">Transmembrane</keyword>
<comment type="caution">
    <text evidence="3">The sequence shown here is derived from an EMBL/GenBank/DDBJ whole genome shotgun (WGS) entry which is preliminary data.</text>
</comment>
<dbReference type="PANTHER" id="PTHR11319:SF35">
    <property type="entry name" value="OUTER MEMBRANE PROTEIN PMPC-RELATED"/>
    <property type="match status" value="1"/>
</dbReference>